<organism evidence="2 3">
    <name type="scientific">Alysiella filiformis DSM 16848</name>
    <dbReference type="NCBI Taxonomy" id="1120981"/>
    <lineage>
        <taxon>Bacteria</taxon>
        <taxon>Pseudomonadati</taxon>
        <taxon>Pseudomonadota</taxon>
        <taxon>Betaproteobacteria</taxon>
        <taxon>Neisseriales</taxon>
        <taxon>Neisseriaceae</taxon>
        <taxon>Alysiella</taxon>
    </lineage>
</organism>
<evidence type="ECO:0000313" key="2">
    <source>
        <dbReference type="EMBL" id="SOD69766.1"/>
    </source>
</evidence>
<feature type="transmembrane region" description="Helical" evidence="1">
    <location>
        <begin position="21"/>
        <end position="42"/>
    </location>
</feature>
<dbReference type="RefSeq" id="WP_097114811.1">
    <property type="nucleotide sequence ID" value="NZ_CP083931.1"/>
</dbReference>
<keyword evidence="3" id="KW-1185">Reference proteome</keyword>
<keyword evidence="1" id="KW-0812">Transmembrane</keyword>
<dbReference type="Proteomes" id="UP000219669">
    <property type="component" value="Unassembled WGS sequence"/>
</dbReference>
<keyword evidence="1" id="KW-1133">Transmembrane helix</keyword>
<name>A0A286EFR7_9NEIS</name>
<proteinExistence type="predicted"/>
<sequence>MKKMSPNRTKMLKKQSVKGATLIEVLVSVFLLTFGILGLMAAQLRSVSAVSESENHAIAAQAAENLAEAMQVNPDLDSTGKRSYKNYIQTGFKNVAKINTCVNRTKPTASSKDACALGSDSITKADLAKAQLGEFQYVLSQMPNTVQLKYTICLDDTTTLAQEAKNPSFTDAKCDNTGANVKPVIKVIWSSLNNQKETETGVPDTAGSEQLYYLVVSD</sequence>
<dbReference type="EMBL" id="OCNF01000018">
    <property type="protein sequence ID" value="SOD69766.1"/>
    <property type="molecule type" value="Genomic_DNA"/>
</dbReference>
<keyword evidence="1" id="KW-0472">Membrane</keyword>
<reference evidence="2 3" key="1">
    <citation type="submission" date="2017-09" db="EMBL/GenBank/DDBJ databases">
        <authorList>
            <person name="Ehlers B."/>
            <person name="Leendertz F.H."/>
        </authorList>
    </citation>
    <scope>NUCLEOTIDE SEQUENCE [LARGE SCALE GENOMIC DNA]</scope>
    <source>
        <strain evidence="2 3">DSM 16848</strain>
    </source>
</reference>
<dbReference type="InterPro" id="IPR013362">
    <property type="entry name" value="Pilus_4_PilV"/>
</dbReference>
<dbReference type="AlphaFoldDB" id="A0A286EFR7"/>
<accession>A0A286EFR7</accession>
<gene>
    <name evidence="2" type="ORF">SAMN02746062_01827</name>
</gene>
<evidence type="ECO:0000256" key="1">
    <source>
        <dbReference type="SAM" id="Phobius"/>
    </source>
</evidence>
<protein>
    <submittedName>
        <fullName evidence="2">Type IV pilus assembly protein PilV</fullName>
    </submittedName>
</protein>
<dbReference type="NCBIfam" id="TIGR02523">
    <property type="entry name" value="type_IV_pilV"/>
    <property type="match status" value="1"/>
</dbReference>
<dbReference type="OrthoDB" id="8614013at2"/>
<evidence type="ECO:0000313" key="3">
    <source>
        <dbReference type="Proteomes" id="UP000219669"/>
    </source>
</evidence>